<dbReference type="InterPro" id="IPR012337">
    <property type="entry name" value="RNaseH-like_sf"/>
</dbReference>
<reference evidence="1" key="1">
    <citation type="submission" date="2020-05" db="EMBL/GenBank/DDBJ databases">
        <authorList>
            <person name="Chiriac C."/>
            <person name="Salcher M."/>
            <person name="Ghai R."/>
            <person name="Kavagutti S V."/>
        </authorList>
    </citation>
    <scope>NUCLEOTIDE SEQUENCE</scope>
</reference>
<gene>
    <name evidence="1" type="ORF">UFOPK3772_01553</name>
</gene>
<name>A0A6J7K7H1_9ZZZZ</name>
<sequence>MKGLLDVERGFRDLKSVLEVRPVYDRKQDRIKAHVTLCLLALVLIRVAEHHTGATRRVIGRELDRIHAIDLARTAGTVRQRTEITPDAQAILDACHVPAPQPGPQERIDTHHKPVKTLILIAPQQLSAIL</sequence>
<proteinExistence type="predicted"/>
<dbReference type="EMBL" id="CAFBNE010000045">
    <property type="protein sequence ID" value="CAB4951171.1"/>
    <property type="molecule type" value="Genomic_DNA"/>
</dbReference>
<organism evidence="1">
    <name type="scientific">freshwater metagenome</name>
    <dbReference type="NCBI Taxonomy" id="449393"/>
    <lineage>
        <taxon>unclassified sequences</taxon>
        <taxon>metagenomes</taxon>
        <taxon>ecological metagenomes</taxon>
    </lineage>
</organism>
<dbReference type="AlphaFoldDB" id="A0A6J7K7H1"/>
<accession>A0A6J7K7H1</accession>
<protein>
    <submittedName>
        <fullName evidence="1">Unannotated protein</fullName>
    </submittedName>
</protein>
<dbReference type="SUPFAM" id="SSF53098">
    <property type="entry name" value="Ribonuclease H-like"/>
    <property type="match status" value="1"/>
</dbReference>
<evidence type="ECO:0000313" key="1">
    <source>
        <dbReference type="EMBL" id="CAB4951171.1"/>
    </source>
</evidence>